<proteinExistence type="predicted"/>
<dbReference type="Proteomes" id="UP000775213">
    <property type="component" value="Unassembled WGS sequence"/>
</dbReference>
<keyword evidence="3" id="KW-1185">Reference proteome</keyword>
<reference evidence="2 3" key="1">
    <citation type="journal article" date="2021" name="Hortic Res">
        <title>Chromosome-scale assembly of the Dendrobium chrysotoxum genome enhances the understanding of orchid evolution.</title>
        <authorList>
            <person name="Zhang Y."/>
            <person name="Zhang G.Q."/>
            <person name="Zhang D."/>
            <person name="Liu X.D."/>
            <person name="Xu X.Y."/>
            <person name="Sun W.H."/>
            <person name="Yu X."/>
            <person name="Zhu X."/>
            <person name="Wang Z.W."/>
            <person name="Zhao X."/>
            <person name="Zhong W.Y."/>
            <person name="Chen H."/>
            <person name="Yin W.L."/>
            <person name="Huang T."/>
            <person name="Niu S.C."/>
            <person name="Liu Z.J."/>
        </authorList>
    </citation>
    <scope>NUCLEOTIDE SEQUENCE [LARGE SCALE GENOMIC DNA]</scope>
    <source>
        <strain evidence="2">Lindl</strain>
    </source>
</reference>
<sequence>MTAKQKAKFCDHSGESRVNTEHSFDSGTTELDRMSNLSFCKGGRSASLPFSTSNAHYGVGNQKKDWSNSNKKLPSNRGKKKSKNKQTAGTEKEKGVKHAEAEDKELKLKKVLSSKKSSVKDLVKDYNHVKNTDKKKLR</sequence>
<feature type="compositionally biased region" description="Basic and acidic residues" evidence="1">
    <location>
        <begin position="118"/>
        <end position="138"/>
    </location>
</feature>
<feature type="compositionally biased region" description="Basic and acidic residues" evidence="1">
    <location>
        <begin position="90"/>
        <end position="108"/>
    </location>
</feature>
<dbReference type="AlphaFoldDB" id="A0AAV7G8J3"/>
<feature type="compositionally biased region" description="Basic and acidic residues" evidence="1">
    <location>
        <begin position="8"/>
        <end position="24"/>
    </location>
</feature>
<feature type="region of interest" description="Disordered" evidence="1">
    <location>
        <begin position="1"/>
        <end position="29"/>
    </location>
</feature>
<organism evidence="2 3">
    <name type="scientific">Dendrobium chrysotoxum</name>
    <name type="common">Orchid</name>
    <dbReference type="NCBI Taxonomy" id="161865"/>
    <lineage>
        <taxon>Eukaryota</taxon>
        <taxon>Viridiplantae</taxon>
        <taxon>Streptophyta</taxon>
        <taxon>Embryophyta</taxon>
        <taxon>Tracheophyta</taxon>
        <taxon>Spermatophyta</taxon>
        <taxon>Magnoliopsida</taxon>
        <taxon>Liliopsida</taxon>
        <taxon>Asparagales</taxon>
        <taxon>Orchidaceae</taxon>
        <taxon>Epidendroideae</taxon>
        <taxon>Malaxideae</taxon>
        <taxon>Dendrobiinae</taxon>
        <taxon>Dendrobium</taxon>
    </lineage>
</organism>
<comment type="caution">
    <text evidence="2">The sequence shown here is derived from an EMBL/GenBank/DDBJ whole genome shotgun (WGS) entry which is preliminary data.</text>
</comment>
<gene>
    <name evidence="2" type="ORF">IEQ34_020045</name>
</gene>
<evidence type="ECO:0000256" key="1">
    <source>
        <dbReference type="SAM" id="MobiDB-lite"/>
    </source>
</evidence>
<name>A0AAV7G8J3_DENCH</name>
<dbReference type="EMBL" id="JAGFBR010000017">
    <property type="protein sequence ID" value="KAH0452746.1"/>
    <property type="molecule type" value="Genomic_DNA"/>
</dbReference>
<evidence type="ECO:0000313" key="2">
    <source>
        <dbReference type="EMBL" id="KAH0452746.1"/>
    </source>
</evidence>
<evidence type="ECO:0000313" key="3">
    <source>
        <dbReference type="Proteomes" id="UP000775213"/>
    </source>
</evidence>
<accession>A0AAV7G8J3</accession>
<protein>
    <submittedName>
        <fullName evidence="2">Uncharacterized protein</fullName>
    </submittedName>
</protein>
<feature type="region of interest" description="Disordered" evidence="1">
    <location>
        <begin position="43"/>
        <end position="138"/>
    </location>
</feature>